<name>A0ABT9IY49_9BACL</name>
<dbReference type="Gene3D" id="3.40.605.10">
    <property type="entry name" value="Aldehyde Dehydrogenase, Chain A, domain 1"/>
    <property type="match status" value="1"/>
</dbReference>
<comment type="similarity">
    <text evidence="5">Belongs to the aldehyde dehydrogenase family. RocA subfamily.</text>
</comment>
<feature type="active site" evidence="5 6">
    <location>
        <position position="286"/>
    </location>
</feature>
<comment type="catalytic activity">
    <reaction evidence="4 5">
        <text>L-glutamate 5-semialdehyde + NAD(+) + H2O = L-glutamate + NADH + 2 H(+)</text>
        <dbReference type="Rhea" id="RHEA:30235"/>
        <dbReference type="ChEBI" id="CHEBI:15377"/>
        <dbReference type="ChEBI" id="CHEBI:15378"/>
        <dbReference type="ChEBI" id="CHEBI:29985"/>
        <dbReference type="ChEBI" id="CHEBI:57540"/>
        <dbReference type="ChEBI" id="CHEBI:57945"/>
        <dbReference type="ChEBI" id="CHEBI:58066"/>
        <dbReference type="EC" id="1.2.1.88"/>
    </reaction>
</comment>
<dbReference type="CDD" id="cd07124">
    <property type="entry name" value="ALDH_PutA-P5CDH-RocA"/>
    <property type="match status" value="1"/>
</dbReference>
<dbReference type="PROSITE" id="PS00687">
    <property type="entry name" value="ALDEHYDE_DEHYDR_GLU"/>
    <property type="match status" value="1"/>
</dbReference>
<dbReference type="EC" id="1.2.1.88" evidence="5"/>
<keyword evidence="3 5" id="KW-0520">NAD</keyword>
<evidence type="ECO:0000259" key="7">
    <source>
        <dbReference type="Pfam" id="PF00171"/>
    </source>
</evidence>
<dbReference type="EMBL" id="JAVAMP010000002">
    <property type="protein sequence ID" value="MDP5274281.1"/>
    <property type="molecule type" value="Genomic_DNA"/>
</dbReference>
<dbReference type="Proteomes" id="UP001231941">
    <property type="component" value="Unassembled WGS sequence"/>
</dbReference>
<dbReference type="HAMAP" id="MF_00733">
    <property type="entry name" value="RocA"/>
    <property type="match status" value="1"/>
</dbReference>
<dbReference type="NCBIfam" id="NF002852">
    <property type="entry name" value="PRK03137.1"/>
    <property type="match status" value="1"/>
</dbReference>
<reference evidence="8 9" key="1">
    <citation type="submission" date="2023-08" db="EMBL/GenBank/DDBJ databases">
        <authorList>
            <person name="Park J.-S."/>
        </authorList>
    </citation>
    <scope>NUCLEOTIDE SEQUENCE [LARGE SCALE GENOMIC DNA]</scope>
    <source>
        <strain evidence="8 9">2205SS18-9</strain>
    </source>
</reference>
<dbReference type="InterPro" id="IPR016161">
    <property type="entry name" value="Ald_DH/histidinol_DH"/>
</dbReference>
<dbReference type="InterPro" id="IPR047597">
    <property type="entry name" value="RocA_bacillales"/>
</dbReference>
<dbReference type="SUPFAM" id="SSF53720">
    <property type="entry name" value="ALDH-like"/>
    <property type="match status" value="1"/>
</dbReference>
<accession>A0ABT9IY49</accession>
<dbReference type="InterPro" id="IPR016162">
    <property type="entry name" value="Ald_DH_N"/>
</dbReference>
<dbReference type="PANTHER" id="PTHR42862">
    <property type="entry name" value="DELTA-1-PYRROLINE-5-CARBOXYLATE DEHYDROGENASE 1, ISOFORM A-RELATED"/>
    <property type="match status" value="1"/>
</dbReference>
<proteinExistence type="inferred from homology"/>
<dbReference type="GO" id="GO:0003842">
    <property type="term" value="F:L-glutamate gamma-semialdehyde dehydrogenase activity"/>
    <property type="evidence" value="ECO:0007669"/>
    <property type="project" value="UniProtKB-EC"/>
</dbReference>
<dbReference type="InterPro" id="IPR016160">
    <property type="entry name" value="Ald_DH_CS_CYS"/>
</dbReference>
<evidence type="ECO:0000256" key="6">
    <source>
        <dbReference type="PROSITE-ProRule" id="PRU10007"/>
    </source>
</evidence>
<comment type="pathway">
    <text evidence="1 5">Amino-acid degradation; L-proline degradation into L-glutamate; L-glutamate from L-proline: step 2/2.</text>
</comment>
<dbReference type="Pfam" id="PF00171">
    <property type="entry name" value="Aldedh"/>
    <property type="match status" value="1"/>
</dbReference>
<comment type="caution">
    <text evidence="8">The sequence shown here is derived from an EMBL/GenBank/DDBJ whole genome shotgun (WGS) entry which is preliminary data.</text>
</comment>
<gene>
    <name evidence="8" type="primary">pruA</name>
    <name evidence="5" type="synonym">rocA</name>
    <name evidence="8" type="ORF">Q5Y73_09185</name>
</gene>
<evidence type="ECO:0000256" key="1">
    <source>
        <dbReference type="ARBA" id="ARBA00004786"/>
    </source>
</evidence>
<evidence type="ECO:0000313" key="8">
    <source>
        <dbReference type="EMBL" id="MDP5274281.1"/>
    </source>
</evidence>
<feature type="active site" evidence="5">
    <location>
        <position position="320"/>
    </location>
</feature>
<dbReference type="InterPro" id="IPR050485">
    <property type="entry name" value="Proline_metab_enzyme"/>
</dbReference>
<dbReference type="RefSeq" id="WP_305991641.1">
    <property type="nucleotide sequence ID" value="NZ_JAVAMP010000002.1"/>
</dbReference>
<dbReference type="Gene3D" id="3.40.309.10">
    <property type="entry name" value="Aldehyde Dehydrogenase, Chain A, domain 2"/>
    <property type="match status" value="1"/>
</dbReference>
<evidence type="ECO:0000256" key="4">
    <source>
        <dbReference type="ARBA" id="ARBA00048142"/>
    </source>
</evidence>
<dbReference type="InterPro" id="IPR015590">
    <property type="entry name" value="Aldehyde_DH_dom"/>
</dbReference>
<dbReference type="InterPro" id="IPR016163">
    <property type="entry name" value="Ald_DH_C"/>
</dbReference>
<dbReference type="PROSITE" id="PS00070">
    <property type="entry name" value="ALDEHYDE_DEHYDR_CYS"/>
    <property type="match status" value="1"/>
</dbReference>
<evidence type="ECO:0000256" key="2">
    <source>
        <dbReference type="ARBA" id="ARBA00023002"/>
    </source>
</evidence>
<dbReference type="PANTHER" id="PTHR42862:SF1">
    <property type="entry name" value="DELTA-1-PYRROLINE-5-CARBOXYLATE DEHYDROGENASE 2, ISOFORM A-RELATED"/>
    <property type="match status" value="1"/>
</dbReference>
<dbReference type="NCBIfam" id="TIGR01237">
    <property type="entry name" value="D1pyr5carbox2"/>
    <property type="match status" value="1"/>
</dbReference>
<dbReference type="InterPro" id="IPR005932">
    <property type="entry name" value="RocA"/>
</dbReference>
<dbReference type="InterPro" id="IPR029510">
    <property type="entry name" value="Ald_DH_CS_GLU"/>
</dbReference>
<feature type="domain" description="Aldehyde dehydrogenase" evidence="7">
    <location>
        <begin position="50"/>
        <end position="510"/>
    </location>
</feature>
<organism evidence="8 9">
    <name type="scientific">Chengkuizengella axinellae</name>
    <dbReference type="NCBI Taxonomy" id="3064388"/>
    <lineage>
        <taxon>Bacteria</taxon>
        <taxon>Bacillati</taxon>
        <taxon>Bacillota</taxon>
        <taxon>Bacilli</taxon>
        <taxon>Bacillales</taxon>
        <taxon>Paenibacillaceae</taxon>
        <taxon>Chengkuizengella</taxon>
    </lineage>
</organism>
<evidence type="ECO:0000256" key="5">
    <source>
        <dbReference type="HAMAP-Rule" id="MF_00733"/>
    </source>
</evidence>
<evidence type="ECO:0000313" key="9">
    <source>
        <dbReference type="Proteomes" id="UP001231941"/>
    </source>
</evidence>
<keyword evidence="2 5" id="KW-0560">Oxidoreductase</keyword>
<evidence type="ECO:0000256" key="3">
    <source>
        <dbReference type="ARBA" id="ARBA00023027"/>
    </source>
</evidence>
<sequence>MMRPYKHEPFLDFSLEKNNQEMKAALQQVEEEFGNDYELIINGERIKTESKIVSYNPANKEEIIGTVSKANKELAGEAIIAAEAAFKTWKTWKPEARADILFRAAAIIRRRKAEFSALLIKESGKPWNEADADTAEAIDFLEYYAREMIRLKDGTPVLSRDGEYNKYVYTPMGVTVVISPWNFPFAIMAGTTVAPVVTGNTVVLKPASTTPVVAYKFIEVLEEAGLPKGVVNFCPGSGAEVGDYLVDHPKTSLITFTGSREVGTRIFDRASKLNPGQIWLKRTIIEMGGKDTVVVDKNADLEVAAESIFRSAFGFSGQKCSAGSRAVIHQDVYDEVLNRVIEIAKDKVVGDPTDYNTYMGPVIDQASFDKIMSYIQIGKEEGRVVFGGNGDPSKGYFIEPTIIADVDPEARIMQEEIFGPVVAFAKAKDFEEAIDIANNTEYGLTGALISNDREHIEYAKQNFYVGNLYFNRTCTGAIVGYQPFGGFNMSGTDSKAGGPDYLIQHMLPKTISETL</sequence>
<keyword evidence="9" id="KW-1185">Reference proteome</keyword>
<protein>
    <recommendedName>
        <fullName evidence="5">1-pyrroline-5-carboxylate dehydrogenase</fullName>
        <shortName evidence="5">P5C dehydrogenase</shortName>
        <ecNumber evidence="5">1.2.1.88</ecNumber>
    </recommendedName>
    <alternativeName>
        <fullName evidence="5">L-glutamate gamma-semialdehyde dehydrogenase</fullName>
    </alternativeName>
</protein>